<accession>A0A6V7RMR8</accession>
<dbReference type="AlphaFoldDB" id="A0A6V7RMR8"/>
<keyword evidence="4 7" id="KW-0812">Transmembrane</keyword>
<feature type="transmembrane region" description="Helical" evidence="7">
    <location>
        <begin position="246"/>
        <end position="263"/>
    </location>
</feature>
<keyword evidence="6 7" id="KW-0472">Membrane</keyword>
<dbReference type="GO" id="GO:0009246">
    <property type="term" value="P:enterobacterial common antigen biosynthetic process"/>
    <property type="evidence" value="ECO:0007669"/>
    <property type="project" value="TreeGrafter"/>
</dbReference>
<comment type="caution">
    <text evidence="9">The sequence shown here is derived from an EMBL/GenBank/DDBJ whole genome shotgun (WGS) entry which is preliminary data.</text>
</comment>
<gene>
    <name evidence="9" type="primary">icaC</name>
    <name evidence="9" type="ORF">JEOPIN946_01596</name>
</gene>
<evidence type="ECO:0000256" key="6">
    <source>
        <dbReference type="ARBA" id="ARBA00023136"/>
    </source>
</evidence>
<evidence type="ECO:0000313" key="10">
    <source>
        <dbReference type="Proteomes" id="UP000588186"/>
    </source>
</evidence>
<dbReference type="EMBL" id="CAJEWB010000013">
    <property type="protein sequence ID" value="CAD2079593.1"/>
    <property type="molecule type" value="Genomic_DNA"/>
</dbReference>
<feature type="domain" description="Acyltransferase 3" evidence="8">
    <location>
        <begin position="5"/>
        <end position="322"/>
    </location>
</feature>
<feature type="transmembrane region" description="Helical" evidence="7">
    <location>
        <begin position="43"/>
        <end position="68"/>
    </location>
</feature>
<dbReference type="PANTHER" id="PTHR40074">
    <property type="entry name" value="O-ACETYLTRANSFERASE WECH"/>
    <property type="match status" value="1"/>
</dbReference>
<feature type="transmembrane region" description="Helical" evidence="7">
    <location>
        <begin position="144"/>
        <end position="165"/>
    </location>
</feature>
<protein>
    <submittedName>
        <fullName evidence="9">Putative poly-beta-1,6-N-acetyl-D-glucosamine export protein</fullName>
    </submittedName>
</protein>
<sequence length="343" mass="40490">MKKYNHELNYVRAILCAIIVITHILTEYTNANNTDVAQLETLYWVRMFLIFGTAGFLMLTQLIFTLNLQELPKDYIKRRIQYVFIPYVLMGSFYTYSEAVYLRTPFITGFIENVLKGQWYGYFIFIILKFFVLNTLIVKLWPKLLSSSIAVVIAIIFNIFYLYMYHHYDALSQWVEDMYFFEPNTVIFGWIGYYFVGSYIGSHYDKIKGYLEQYGLILIFAVTVSYVLFIIFGSHNYSDVSSFNEYILLYSIIAFLYVIHVSIKSEGIMVEVVSLISMYSFFIYLFHPNVIQYIYNYTERFEDSTFLFILTSVVLTFSVCIGLGSILRSFKIFKYIMGTQPYK</sequence>
<feature type="transmembrane region" description="Helical" evidence="7">
    <location>
        <begin position="80"/>
        <end position="97"/>
    </location>
</feature>
<dbReference type="RefSeq" id="WP_186078408.1">
    <property type="nucleotide sequence ID" value="NZ_CAJEWB010000013.1"/>
</dbReference>
<comment type="similarity">
    <text evidence="2">Belongs to the acyltransferase 3 family.</text>
</comment>
<keyword evidence="5 7" id="KW-1133">Transmembrane helix</keyword>
<evidence type="ECO:0000256" key="1">
    <source>
        <dbReference type="ARBA" id="ARBA00004651"/>
    </source>
</evidence>
<evidence type="ECO:0000259" key="8">
    <source>
        <dbReference type="Pfam" id="PF01757"/>
    </source>
</evidence>
<evidence type="ECO:0000256" key="5">
    <source>
        <dbReference type="ARBA" id="ARBA00022989"/>
    </source>
</evidence>
<feature type="transmembrane region" description="Helical" evidence="7">
    <location>
        <begin position="12"/>
        <end position="31"/>
    </location>
</feature>
<feature type="transmembrane region" description="Helical" evidence="7">
    <location>
        <begin position="268"/>
        <end position="286"/>
    </location>
</feature>
<reference evidence="9 10" key="1">
    <citation type="submission" date="2020-07" db="EMBL/GenBank/DDBJ databases">
        <authorList>
            <person name="Criscuolo A."/>
        </authorList>
    </citation>
    <scope>NUCLEOTIDE SEQUENCE [LARGE SCALE GENOMIC DNA]</scope>
    <source>
        <strain evidence="9">CIP107946</strain>
    </source>
</reference>
<feature type="transmembrane region" description="Helical" evidence="7">
    <location>
        <begin position="214"/>
        <end position="234"/>
    </location>
</feature>
<proteinExistence type="inferred from homology"/>
<evidence type="ECO:0000256" key="3">
    <source>
        <dbReference type="ARBA" id="ARBA00022475"/>
    </source>
</evidence>
<dbReference type="GO" id="GO:0005886">
    <property type="term" value="C:plasma membrane"/>
    <property type="evidence" value="ECO:0007669"/>
    <property type="project" value="UniProtKB-SubCell"/>
</dbReference>
<dbReference type="PANTHER" id="PTHR40074:SF2">
    <property type="entry name" value="O-ACETYLTRANSFERASE WECH"/>
    <property type="match status" value="1"/>
</dbReference>
<feature type="transmembrane region" description="Helical" evidence="7">
    <location>
        <begin position="306"/>
        <end position="327"/>
    </location>
</feature>
<evidence type="ECO:0000256" key="2">
    <source>
        <dbReference type="ARBA" id="ARBA00007400"/>
    </source>
</evidence>
<organism evidence="9 10">
    <name type="scientific">Phocicoccus pinnipedialis</name>
    <dbReference type="NCBI Taxonomy" id="110845"/>
    <lineage>
        <taxon>Bacteria</taxon>
        <taxon>Bacillati</taxon>
        <taxon>Bacillota</taxon>
        <taxon>Bacilli</taxon>
        <taxon>Bacillales</taxon>
        <taxon>Salinicoccaceae</taxon>
        <taxon>Phocicoccus</taxon>
    </lineage>
</organism>
<feature type="transmembrane region" description="Helical" evidence="7">
    <location>
        <begin position="185"/>
        <end position="202"/>
    </location>
</feature>
<evidence type="ECO:0000313" key="9">
    <source>
        <dbReference type="EMBL" id="CAD2079593.1"/>
    </source>
</evidence>
<keyword evidence="10" id="KW-1185">Reference proteome</keyword>
<name>A0A6V7RMR8_9BACL</name>
<comment type="subcellular location">
    <subcellularLocation>
        <location evidence="1">Cell membrane</location>
        <topology evidence="1">Multi-pass membrane protein</topology>
    </subcellularLocation>
</comment>
<evidence type="ECO:0000256" key="4">
    <source>
        <dbReference type="ARBA" id="ARBA00022692"/>
    </source>
</evidence>
<dbReference type="Proteomes" id="UP000588186">
    <property type="component" value="Unassembled WGS sequence"/>
</dbReference>
<keyword evidence="3" id="KW-1003">Cell membrane</keyword>
<feature type="transmembrane region" description="Helical" evidence="7">
    <location>
        <begin position="117"/>
        <end position="137"/>
    </location>
</feature>
<dbReference type="GO" id="GO:0016413">
    <property type="term" value="F:O-acetyltransferase activity"/>
    <property type="evidence" value="ECO:0007669"/>
    <property type="project" value="TreeGrafter"/>
</dbReference>
<dbReference type="Pfam" id="PF01757">
    <property type="entry name" value="Acyl_transf_3"/>
    <property type="match status" value="1"/>
</dbReference>
<evidence type="ECO:0000256" key="7">
    <source>
        <dbReference type="SAM" id="Phobius"/>
    </source>
</evidence>
<dbReference type="InterPro" id="IPR002656">
    <property type="entry name" value="Acyl_transf_3_dom"/>
</dbReference>